<proteinExistence type="predicted"/>
<dbReference type="EMBL" id="UGEM01000004">
    <property type="protein sequence ID" value="STP16885.1"/>
    <property type="molecule type" value="Genomic_DNA"/>
</dbReference>
<name>A0A377JXX4_ECOLX</name>
<reference evidence="1 2" key="1">
    <citation type="submission" date="2018-06" db="EMBL/GenBank/DDBJ databases">
        <authorList>
            <consortium name="Pathogen Informatics"/>
            <person name="Doyle S."/>
        </authorList>
    </citation>
    <scope>NUCLEOTIDE SEQUENCE [LARGE SCALE GENOMIC DNA]</scope>
    <source>
        <strain evidence="1 2">NCTC9075</strain>
    </source>
</reference>
<sequence>MNSRVACTTFDLPINTNLDNITHLYLKKYVFTIVQ</sequence>
<protein>
    <submittedName>
        <fullName evidence="1">Uncharacterized protein</fullName>
    </submittedName>
</protein>
<gene>
    <name evidence="1" type="ORF">NCTC9075_00288</name>
</gene>
<organism evidence="1 2">
    <name type="scientific">Escherichia coli</name>
    <dbReference type="NCBI Taxonomy" id="562"/>
    <lineage>
        <taxon>Bacteria</taxon>
        <taxon>Pseudomonadati</taxon>
        <taxon>Pseudomonadota</taxon>
        <taxon>Gammaproteobacteria</taxon>
        <taxon>Enterobacterales</taxon>
        <taxon>Enterobacteriaceae</taxon>
        <taxon>Escherichia</taxon>
    </lineage>
</organism>
<evidence type="ECO:0000313" key="2">
    <source>
        <dbReference type="Proteomes" id="UP000254181"/>
    </source>
</evidence>
<dbReference type="AlphaFoldDB" id="A0A377JXX4"/>
<evidence type="ECO:0000313" key="1">
    <source>
        <dbReference type="EMBL" id="STP16885.1"/>
    </source>
</evidence>
<accession>A0A377JXX4</accession>
<dbReference type="Proteomes" id="UP000254181">
    <property type="component" value="Unassembled WGS sequence"/>
</dbReference>